<dbReference type="GO" id="GO:0005543">
    <property type="term" value="F:phospholipid binding"/>
    <property type="evidence" value="ECO:0007669"/>
    <property type="project" value="TreeGrafter"/>
</dbReference>
<dbReference type="PANTHER" id="PTHR12960:SF0">
    <property type="entry name" value="MRNA EXPORT FACTOR GLE1"/>
    <property type="match status" value="1"/>
</dbReference>
<feature type="region of interest" description="Disordered" evidence="12">
    <location>
        <begin position="1"/>
        <end position="42"/>
    </location>
</feature>
<keyword evidence="8" id="KW-0539">Nucleus</keyword>
<dbReference type="STRING" id="268505.A0A2A9P7P5"/>
<evidence type="ECO:0000256" key="1">
    <source>
        <dbReference type="ARBA" id="ARBA00004567"/>
    </source>
</evidence>
<dbReference type="Gene3D" id="1.25.40.510">
    <property type="entry name" value="GLE1-like"/>
    <property type="match status" value="1"/>
</dbReference>
<proteinExistence type="inferred from homology"/>
<evidence type="ECO:0000256" key="6">
    <source>
        <dbReference type="ARBA" id="ARBA00023010"/>
    </source>
</evidence>
<keyword evidence="11" id="KW-0175">Coiled coil</keyword>
<reference evidence="13 14" key="2">
    <citation type="journal article" date="2017" name="Sci. Rep.">
        <title>Ant-infecting Ophiocordyceps genomes reveal a high diversity of potential behavioral manipulation genes and a possible major role for enterotoxins.</title>
        <authorList>
            <person name="de Bekker C."/>
            <person name="Ohm R.A."/>
            <person name="Evans H.C."/>
            <person name="Brachmann A."/>
            <person name="Hughes D.P."/>
        </authorList>
    </citation>
    <scope>NUCLEOTIDE SEQUENCE [LARGE SCALE GENOMIC DNA]</scope>
    <source>
        <strain evidence="13 14">SC16a</strain>
    </source>
</reference>
<dbReference type="Pfam" id="PF07817">
    <property type="entry name" value="GLE1"/>
    <property type="match status" value="1"/>
</dbReference>
<evidence type="ECO:0000313" key="13">
    <source>
        <dbReference type="EMBL" id="PFH56902.1"/>
    </source>
</evidence>
<evidence type="ECO:0000256" key="9">
    <source>
        <dbReference type="ARBA" id="ARBA00026227"/>
    </source>
</evidence>
<evidence type="ECO:0000256" key="5">
    <source>
        <dbReference type="ARBA" id="ARBA00022927"/>
    </source>
</evidence>
<evidence type="ECO:0000256" key="2">
    <source>
        <dbReference type="ARBA" id="ARBA00011056"/>
    </source>
</evidence>
<dbReference type="GO" id="GO:0015031">
    <property type="term" value="P:protein transport"/>
    <property type="evidence" value="ECO:0007669"/>
    <property type="project" value="UniProtKB-KW"/>
</dbReference>
<dbReference type="PANTHER" id="PTHR12960">
    <property type="entry name" value="GLE-1-RELATED"/>
    <property type="match status" value="1"/>
</dbReference>
<keyword evidence="6" id="KW-0811">Translocation</keyword>
<dbReference type="GO" id="GO:0016973">
    <property type="term" value="P:poly(A)+ mRNA export from nucleus"/>
    <property type="evidence" value="ECO:0007669"/>
    <property type="project" value="InterPro"/>
</dbReference>
<evidence type="ECO:0000256" key="12">
    <source>
        <dbReference type="SAM" id="MobiDB-lite"/>
    </source>
</evidence>
<dbReference type="GO" id="GO:0000822">
    <property type="term" value="F:inositol hexakisphosphate binding"/>
    <property type="evidence" value="ECO:0007669"/>
    <property type="project" value="TreeGrafter"/>
</dbReference>
<reference evidence="13 14" key="1">
    <citation type="journal article" date="2015" name="BMC Genomics">
        <title>Gene expression during zombie ant biting behavior reflects the complexity underlying fungal parasitic behavioral manipulation.</title>
        <authorList>
            <person name="de Bekker C."/>
            <person name="Ohm R.A."/>
            <person name="Loreto R.G."/>
            <person name="Sebastian A."/>
            <person name="Albert I."/>
            <person name="Merrow M."/>
            <person name="Brachmann A."/>
            <person name="Hughes D.P."/>
        </authorList>
    </citation>
    <scope>NUCLEOTIDE SEQUENCE [LARGE SCALE GENOMIC DNA]</scope>
    <source>
        <strain evidence="13 14">SC16a</strain>
    </source>
</reference>
<dbReference type="AlphaFoldDB" id="A0A2A9P7P5"/>
<evidence type="ECO:0000256" key="3">
    <source>
        <dbReference type="ARBA" id="ARBA00022448"/>
    </source>
</evidence>
<feature type="coiled-coil region" evidence="11">
    <location>
        <begin position="78"/>
        <end position="118"/>
    </location>
</feature>
<dbReference type="InterPro" id="IPR038506">
    <property type="entry name" value="GLE1-like_sf"/>
</dbReference>
<dbReference type="GO" id="GO:0031369">
    <property type="term" value="F:translation initiation factor binding"/>
    <property type="evidence" value="ECO:0007669"/>
    <property type="project" value="TreeGrafter"/>
</dbReference>
<keyword evidence="7" id="KW-0906">Nuclear pore complex</keyword>
<dbReference type="EMBL" id="LAZP02000489">
    <property type="protein sequence ID" value="PFH56902.1"/>
    <property type="molecule type" value="Genomic_DNA"/>
</dbReference>
<evidence type="ECO:0000256" key="10">
    <source>
        <dbReference type="ARBA" id="ARBA00029983"/>
    </source>
</evidence>
<evidence type="ECO:0000256" key="11">
    <source>
        <dbReference type="SAM" id="Coils"/>
    </source>
</evidence>
<feature type="compositionally biased region" description="Polar residues" evidence="12">
    <location>
        <begin position="32"/>
        <end position="42"/>
    </location>
</feature>
<evidence type="ECO:0000313" key="14">
    <source>
        <dbReference type="Proteomes" id="UP000037136"/>
    </source>
</evidence>
<accession>A0A2A9P7P5</accession>
<feature type="region of interest" description="Disordered" evidence="12">
    <location>
        <begin position="198"/>
        <end position="227"/>
    </location>
</feature>
<evidence type="ECO:0000256" key="8">
    <source>
        <dbReference type="ARBA" id="ARBA00023242"/>
    </source>
</evidence>
<dbReference type="GO" id="GO:0044614">
    <property type="term" value="C:nuclear pore cytoplasmic filaments"/>
    <property type="evidence" value="ECO:0007669"/>
    <property type="project" value="TreeGrafter"/>
</dbReference>
<comment type="subcellular location">
    <subcellularLocation>
        <location evidence="1">Nucleus</location>
        <location evidence="1">Nuclear pore complex</location>
    </subcellularLocation>
</comment>
<dbReference type="OrthoDB" id="420884at2759"/>
<keyword evidence="14" id="KW-1185">Reference proteome</keyword>
<organism evidence="13 14">
    <name type="scientific">Ophiocordyceps unilateralis</name>
    <name type="common">Zombie-ant fungus</name>
    <name type="synonym">Torrubia unilateralis</name>
    <dbReference type="NCBI Taxonomy" id="268505"/>
    <lineage>
        <taxon>Eukaryota</taxon>
        <taxon>Fungi</taxon>
        <taxon>Dikarya</taxon>
        <taxon>Ascomycota</taxon>
        <taxon>Pezizomycotina</taxon>
        <taxon>Sordariomycetes</taxon>
        <taxon>Hypocreomycetidae</taxon>
        <taxon>Hypocreales</taxon>
        <taxon>Ophiocordycipitaceae</taxon>
        <taxon>Ophiocordyceps</taxon>
    </lineage>
</organism>
<comment type="similarity">
    <text evidence="2">Belongs to the GLE1 family.</text>
</comment>
<dbReference type="Proteomes" id="UP000037136">
    <property type="component" value="Unassembled WGS sequence"/>
</dbReference>
<dbReference type="GO" id="GO:0005737">
    <property type="term" value="C:cytoplasm"/>
    <property type="evidence" value="ECO:0007669"/>
    <property type="project" value="TreeGrafter"/>
</dbReference>
<evidence type="ECO:0000256" key="4">
    <source>
        <dbReference type="ARBA" id="ARBA00022816"/>
    </source>
</evidence>
<keyword evidence="3" id="KW-0813">Transport</keyword>
<evidence type="ECO:0000256" key="7">
    <source>
        <dbReference type="ARBA" id="ARBA00023132"/>
    </source>
</evidence>
<name>A0A2A9P7P5_OPHUN</name>
<keyword evidence="4" id="KW-0509">mRNA transport</keyword>
<comment type="caution">
    <text evidence="13">The sequence shown here is derived from an EMBL/GenBank/DDBJ whole genome shotgun (WGS) entry which is preliminary data.</text>
</comment>
<dbReference type="InterPro" id="IPR012476">
    <property type="entry name" value="GLE1"/>
</dbReference>
<keyword evidence="5" id="KW-0653">Protein transport</keyword>
<sequence>MHLEPITKNQVLPSFEAPSRLREGSHHRCSMTRLSPNRSPSSFLAIERNSESSHRDALSAAQVEHDRVREAAIRVYELHELKEEHQRILDRERREEQRLKAEAQVAAEEKRLQELRAKSIPIPAPLPVLEPVEQPAATQAFAVEAQEEPTQNHVKAKPSSFFRDPQQNGQQMKSALSNAVAPEPQGVFANGATTTIKSETSSSVPKPDIPFSNPAQPPKEQALASNPKPVVDRLLQIHRELKALRTDLMAQSKVAGSPFKGKLGALRREIRVAVGQLTTGKGANAQPTNKIVGLLKEAIDCRIPSYPVEVNRFVAEPREPTKRTDDATLPSLFIYLINVCAKGIVNQFINECGANPKAADPIGIFTAHLFSHKDFQWRGHSLIDILLAKFRVVCPALFGLRGSEKTERGRLALGWRRDGPTWITEQSHNDRMTGLGAGFAAMSLRDFSKSSKENPYPPTHYWKALSLIINTPASETSNTQCVVLRAMIDGHEERFLTLYGNAAVAALRLALVDFPQKAPHNAPAAGSLRALAEVKVPESDGSASCGV</sequence>
<gene>
    <name evidence="13" type="ORF">XA68_15781</name>
</gene>
<protein>
    <recommendedName>
        <fullName evidence="9">mRNA export factor GLE1</fullName>
    </recommendedName>
    <alternativeName>
        <fullName evidence="10">Nucleoporin GLE1</fullName>
    </alternativeName>
</protein>